<organism evidence="2 3">
    <name type="scientific">Vitis vinifera</name>
    <name type="common">Grape</name>
    <dbReference type="NCBI Taxonomy" id="29760"/>
    <lineage>
        <taxon>Eukaryota</taxon>
        <taxon>Viridiplantae</taxon>
        <taxon>Streptophyta</taxon>
        <taxon>Embryophyta</taxon>
        <taxon>Tracheophyta</taxon>
        <taxon>Spermatophyta</taxon>
        <taxon>Magnoliopsida</taxon>
        <taxon>eudicotyledons</taxon>
        <taxon>Gunneridae</taxon>
        <taxon>Pentapetalae</taxon>
        <taxon>rosids</taxon>
        <taxon>Vitales</taxon>
        <taxon>Vitaceae</taxon>
        <taxon>Viteae</taxon>
        <taxon>Vitis</taxon>
    </lineage>
</organism>
<dbReference type="EMBL" id="QGNW01002242">
    <property type="protein sequence ID" value="RVW22253.1"/>
    <property type="molecule type" value="Genomic_DNA"/>
</dbReference>
<reference evidence="2 3" key="1">
    <citation type="journal article" date="2018" name="PLoS Genet.">
        <title>Population sequencing reveals clonal diversity and ancestral inbreeding in the grapevine cultivar Chardonnay.</title>
        <authorList>
            <person name="Roach M.J."/>
            <person name="Johnson D.L."/>
            <person name="Bohlmann J."/>
            <person name="van Vuuren H.J."/>
            <person name="Jones S.J."/>
            <person name="Pretorius I.S."/>
            <person name="Schmidt S.A."/>
            <person name="Borneman A.R."/>
        </authorList>
    </citation>
    <scope>NUCLEOTIDE SEQUENCE [LARGE SCALE GENOMIC DNA]</scope>
    <source>
        <strain evidence="3">cv. Chardonnay</strain>
        <strain evidence="2">I10V1</strain>
        <tissue evidence="2">Leaf</tissue>
    </source>
</reference>
<evidence type="ECO:0000313" key="1">
    <source>
        <dbReference type="EMBL" id="RVW22253.1"/>
    </source>
</evidence>
<evidence type="ECO:0000313" key="3">
    <source>
        <dbReference type="Proteomes" id="UP000288805"/>
    </source>
</evidence>
<dbReference type="GO" id="GO:0000428">
    <property type="term" value="C:DNA-directed RNA polymerase complex"/>
    <property type="evidence" value="ECO:0007669"/>
    <property type="project" value="UniProtKB-KW"/>
</dbReference>
<name>A0A438GB09_VITVI</name>
<gene>
    <name evidence="2" type="primary">NRPE1_2</name>
    <name evidence="1" type="synonym">NRPE1_4</name>
    <name evidence="2" type="ORF">CK203_054892</name>
    <name evidence="1" type="ORF">CK203_099415</name>
</gene>
<evidence type="ECO:0000313" key="2">
    <source>
        <dbReference type="EMBL" id="RVW69368.1"/>
    </source>
</evidence>
<dbReference type="AlphaFoldDB" id="A0A438GB09"/>
<proteinExistence type="predicted"/>
<keyword evidence="2" id="KW-0804">Transcription</keyword>
<dbReference type="Proteomes" id="UP000288805">
    <property type="component" value="Unassembled WGS sequence"/>
</dbReference>
<dbReference type="OrthoDB" id="1926397at2759"/>
<sequence length="78" mass="8901">MVTNNGITEQLLAPCCQDSPQVSVREFRPTEGACFLELKIPSRSRPKDGFWDFLARYGYRYGHNLSRILLPSEVQIAL</sequence>
<comment type="caution">
    <text evidence="2">The sequence shown here is derived from an EMBL/GenBank/DDBJ whole genome shotgun (WGS) entry which is preliminary data.</text>
</comment>
<protein>
    <submittedName>
        <fullName evidence="2">DNA-directed RNA polymerase V subunit 1</fullName>
    </submittedName>
</protein>
<keyword evidence="2" id="KW-0240">DNA-directed RNA polymerase</keyword>
<accession>A0A438GB09</accession>
<dbReference type="EMBL" id="QGNW01000500">
    <property type="protein sequence ID" value="RVW69368.1"/>
    <property type="molecule type" value="Genomic_DNA"/>
</dbReference>